<name>A0A8J6J6T8_9FIRM</name>
<protein>
    <recommendedName>
        <fullName evidence="1">Spore protein YkvP/CgeB glycosyl transferase-like domain-containing protein</fullName>
    </recommendedName>
</protein>
<evidence type="ECO:0000313" key="2">
    <source>
        <dbReference type="EMBL" id="MBC5721467.1"/>
    </source>
</evidence>
<dbReference type="EMBL" id="JACOPO010000001">
    <property type="protein sequence ID" value="MBC5721467.1"/>
    <property type="molecule type" value="Genomic_DNA"/>
</dbReference>
<dbReference type="Proteomes" id="UP000628736">
    <property type="component" value="Unassembled WGS sequence"/>
</dbReference>
<sequence>MSFYREVSSLKQILCLSNEPWSTSPGRTQQLLSRLRDTQILYFAPPAGRRDRSFRQKGQKVRPNVTVYTLPPTLFPVSEQYSRLFLRNQRKLGRFIADKAACHRFQSPLLWTTSPEQVHLLDHLEYDGLVYDCDRDWEELPPLWEGALANNADIVFAASPLLADRLSPCSSNIAQLPNGVNYPMFSGEGGSIQSDPLPQVHGPVLGWAGVIHRELDLSPILYAARERPGWTFLLLGRQEDNPLLPRLRRQPNVALAGPCPLNEVPDWLFRCDVLLELLREDRPDSDVISGRLYEYLSTGKPIVSMLWPEQVEIFPDVVYGAHDEREFLTLCQHALEEAPGFVSQRRQSYGAAAAWSLRAAAVSRILDTAGLL</sequence>
<evidence type="ECO:0000259" key="1">
    <source>
        <dbReference type="Pfam" id="PF13524"/>
    </source>
</evidence>
<evidence type="ECO:0000313" key="3">
    <source>
        <dbReference type="Proteomes" id="UP000628736"/>
    </source>
</evidence>
<dbReference type="Gene3D" id="3.40.50.2000">
    <property type="entry name" value="Glycogen Phosphorylase B"/>
    <property type="match status" value="1"/>
</dbReference>
<comment type="caution">
    <text evidence="2">The sequence shown here is derived from an EMBL/GenBank/DDBJ whole genome shotgun (WGS) entry which is preliminary data.</text>
</comment>
<organism evidence="2 3">
    <name type="scientific">Flintibacter hominis</name>
    <dbReference type="NCBI Taxonomy" id="2763048"/>
    <lineage>
        <taxon>Bacteria</taxon>
        <taxon>Bacillati</taxon>
        <taxon>Bacillota</taxon>
        <taxon>Clostridia</taxon>
        <taxon>Eubacteriales</taxon>
        <taxon>Flintibacter</taxon>
    </lineage>
</organism>
<dbReference type="InterPro" id="IPR055259">
    <property type="entry name" value="YkvP/CgeB_Glyco_trans-like"/>
</dbReference>
<reference evidence="2" key="1">
    <citation type="submission" date="2020-08" db="EMBL/GenBank/DDBJ databases">
        <title>Genome public.</title>
        <authorList>
            <person name="Liu C."/>
            <person name="Sun Q."/>
        </authorList>
    </citation>
    <scope>NUCLEOTIDE SEQUENCE</scope>
    <source>
        <strain evidence="2">NSJ-23</strain>
    </source>
</reference>
<dbReference type="SUPFAM" id="SSF53756">
    <property type="entry name" value="UDP-Glycosyltransferase/glycogen phosphorylase"/>
    <property type="match status" value="1"/>
</dbReference>
<gene>
    <name evidence="2" type="ORF">H8S11_01320</name>
</gene>
<dbReference type="AlphaFoldDB" id="A0A8J6J6T8"/>
<feature type="domain" description="Spore protein YkvP/CgeB glycosyl transferase-like" evidence="1">
    <location>
        <begin position="220"/>
        <end position="337"/>
    </location>
</feature>
<accession>A0A8J6J6T8</accession>
<proteinExistence type="predicted"/>
<keyword evidence="3" id="KW-1185">Reference proteome</keyword>
<dbReference type="Pfam" id="PF13524">
    <property type="entry name" value="Glyco_trans_1_2"/>
    <property type="match status" value="1"/>
</dbReference>